<accession>A0AAW2E5B4</accession>
<evidence type="ECO:0000313" key="2">
    <source>
        <dbReference type="EMBL" id="KAL0098462.1"/>
    </source>
</evidence>
<name>A0AAW2E5B4_9HYME</name>
<comment type="caution">
    <text evidence="2">The sequence shown here is derived from an EMBL/GenBank/DDBJ whole genome shotgun (WGS) entry which is preliminary data.</text>
</comment>
<reference evidence="2 5" key="1">
    <citation type="submission" date="2023-03" db="EMBL/GenBank/DDBJ databases">
        <title>High recombination rates correlate with genetic variation in Cardiocondyla obscurior ants.</title>
        <authorList>
            <person name="Errbii M."/>
        </authorList>
    </citation>
    <scope>NUCLEOTIDE SEQUENCE [LARGE SCALE GENOMIC DNA]</scope>
    <source>
        <strain evidence="2">Alpha-2009</strain>
        <tissue evidence="2">Whole body</tissue>
    </source>
</reference>
<evidence type="ECO:0000313" key="5">
    <source>
        <dbReference type="Proteomes" id="UP001430953"/>
    </source>
</evidence>
<dbReference type="EMBL" id="JADYXP020000043">
    <property type="protein sequence ID" value="KAL0098657.1"/>
    <property type="molecule type" value="Genomic_DNA"/>
</dbReference>
<gene>
    <name evidence="2" type="ORF">PUN28_020418</name>
    <name evidence="3" type="ORF">PUN28_020480</name>
    <name evidence="4" type="ORF">PUN28_020613</name>
</gene>
<feature type="region of interest" description="Disordered" evidence="1">
    <location>
        <begin position="52"/>
        <end position="81"/>
    </location>
</feature>
<evidence type="ECO:0000313" key="4">
    <source>
        <dbReference type="EMBL" id="KAL0098657.1"/>
    </source>
</evidence>
<evidence type="ECO:0000256" key="1">
    <source>
        <dbReference type="SAM" id="MobiDB-lite"/>
    </source>
</evidence>
<proteinExistence type="predicted"/>
<dbReference type="EMBL" id="JADYXP020000055">
    <property type="protein sequence ID" value="KAL0098524.1"/>
    <property type="molecule type" value="Genomic_DNA"/>
</dbReference>
<dbReference type="EMBL" id="JADYXP020000062">
    <property type="protein sequence ID" value="KAL0098462.1"/>
    <property type="molecule type" value="Genomic_DNA"/>
</dbReference>
<sequence>MGRPIAHTAHRHRPLGSGRSPTLGPTGIKAASSADEAPFPHWRALQHPTLQVLGAPKPSSTGLTRPSIPLPPGLGRSRASCPRPGSLGLRYCYPQDSGAPEPVLDRAHPAFNTATSRTRALPSLSSTGLTRPSIPLPPGLGRSRAWLALHAAPPPHDRVIPSGHGAHFGPRAAGSRPIVYFFFTFNHVSLLTRTPVPGKLSTDKITALQLYSIM</sequence>
<evidence type="ECO:0000313" key="3">
    <source>
        <dbReference type="EMBL" id="KAL0098524.1"/>
    </source>
</evidence>
<organism evidence="2 5">
    <name type="scientific">Cardiocondyla obscurior</name>
    <dbReference type="NCBI Taxonomy" id="286306"/>
    <lineage>
        <taxon>Eukaryota</taxon>
        <taxon>Metazoa</taxon>
        <taxon>Ecdysozoa</taxon>
        <taxon>Arthropoda</taxon>
        <taxon>Hexapoda</taxon>
        <taxon>Insecta</taxon>
        <taxon>Pterygota</taxon>
        <taxon>Neoptera</taxon>
        <taxon>Endopterygota</taxon>
        <taxon>Hymenoptera</taxon>
        <taxon>Apocrita</taxon>
        <taxon>Aculeata</taxon>
        <taxon>Formicoidea</taxon>
        <taxon>Formicidae</taxon>
        <taxon>Myrmicinae</taxon>
        <taxon>Cardiocondyla</taxon>
    </lineage>
</organism>
<protein>
    <submittedName>
        <fullName evidence="2">Uncharacterized protein</fullName>
    </submittedName>
</protein>
<dbReference type="Proteomes" id="UP001430953">
    <property type="component" value="Unassembled WGS sequence"/>
</dbReference>
<dbReference type="AlphaFoldDB" id="A0AAW2E5B4"/>
<feature type="region of interest" description="Disordered" evidence="1">
    <location>
        <begin position="1"/>
        <end position="36"/>
    </location>
</feature>
<keyword evidence="5" id="KW-1185">Reference proteome</keyword>